<dbReference type="SUPFAM" id="SSF55781">
    <property type="entry name" value="GAF domain-like"/>
    <property type="match status" value="1"/>
</dbReference>
<dbReference type="InterPro" id="IPR014757">
    <property type="entry name" value="Tscrpt_reg_IclR_C"/>
</dbReference>
<feature type="domain" description="HTH iclR-type" evidence="4">
    <location>
        <begin position="26"/>
        <end position="86"/>
    </location>
</feature>
<dbReference type="SMART" id="SM00346">
    <property type="entry name" value="HTH_ICLR"/>
    <property type="match status" value="1"/>
</dbReference>
<dbReference type="PROSITE" id="PS51077">
    <property type="entry name" value="HTH_ICLR"/>
    <property type="match status" value="1"/>
</dbReference>
<dbReference type="InterPro" id="IPR005471">
    <property type="entry name" value="Tscrpt_reg_IclR_N"/>
</dbReference>
<dbReference type="EMBL" id="JABSNM010000019">
    <property type="protein sequence ID" value="NRT57787.1"/>
    <property type="molecule type" value="Genomic_DNA"/>
</dbReference>
<evidence type="ECO:0000256" key="3">
    <source>
        <dbReference type="ARBA" id="ARBA00023163"/>
    </source>
</evidence>
<dbReference type="PROSITE" id="PS51078">
    <property type="entry name" value="ICLR_ED"/>
    <property type="match status" value="1"/>
</dbReference>
<keyword evidence="7" id="KW-1185">Reference proteome</keyword>
<dbReference type="InterPro" id="IPR036390">
    <property type="entry name" value="WH_DNA-bd_sf"/>
</dbReference>
<evidence type="ECO:0000259" key="4">
    <source>
        <dbReference type="PROSITE" id="PS51077"/>
    </source>
</evidence>
<dbReference type="PANTHER" id="PTHR30136">
    <property type="entry name" value="HELIX-TURN-HELIX TRANSCRIPTIONAL REGULATOR, ICLR FAMILY"/>
    <property type="match status" value="1"/>
</dbReference>
<dbReference type="Gene3D" id="1.10.10.10">
    <property type="entry name" value="Winged helix-like DNA-binding domain superfamily/Winged helix DNA-binding domain"/>
    <property type="match status" value="1"/>
</dbReference>
<dbReference type="RefSeq" id="WP_173806777.1">
    <property type="nucleotide sequence ID" value="NZ_JABSNM010000019.1"/>
</dbReference>
<reference evidence="6 7" key="1">
    <citation type="submission" date="2020-05" db="EMBL/GenBank/DDBJ databases">
        <title>Genomic Encyclopedia of Type Strains, Phase IV (KMG-V): Genome sequencing to study the core and pangenomes of soil and plant-associated prokaryotes.</title>
        <authorList>
            <person name="Whitman W."/>
        </authorList>
    </citation>
    <scope>NUCLEOTIDE SEQUENCE [LARGE SCALE GENOMIC DNA]</scope>
    <source>
        <strain evidence="6 7">C29</strain>
    </source>
</reference>
<comment type="caution">
    <text evidence="6">The sequence shown here is derived from an EMBL/GenBank/DDBJ whole genome shotgun (WGS) entry which is preliminary data.</text>
</comment>
<dbReference type="Pfam" id="PF09339">
    <property type="entry name" value="HTH_IclR"/>
    <property type="match status" value="1"/>
</dbReference>
<organism evidence="6 7">
    <name type="scientific">Sphaerotilus uruguayifluvii</name>
    <dbReference type="NCBI Taxonomy" id="2735897"/>
    <lineage>
        <taxon>Bacteria</taxon>
        <taxon>Pseudomonadati</taxon>
        <taxon>Pseudomonadota</taxon>
        <taxon>Betaproteobacteria</taxon>
        <taxon>Burkholderiales</taxon>
        <taxon>Sphaerotilaceae</taxon>
        <taxon>Sphaerotilus</taxon>
    </lineage>
</organism>
<dbReference type="InterPro" id="IPR050707">
    <property type="entry name" value="HTH_MetabolicPath_Reg"/>
</dbReference>
<evidence type="ECO:0000313" key="6">
    <source>
        <dbReference type="EMBL" id="NRT57787.1"/>
    </source>
</evidence>
<keyword evidence="1" id="KW-0805">Transcription regulation</keyword>
<evidence type="ECO:0000256" key="2">
    <source>
        <dbReference type="ARBA" id="ARBA00023125"/>
    </source>
</evidence>
<dbReference type="InterPro" id="IPR036388">
    <property type="entry name" value="WH-like_DNA-bd_sf"/>
</dbReference>
<gene>
    <name evidence="6" type="ORF">HNQ01_003548</name>
</gene>
<dbReference type="InterPro" id="IPR029016">
    <property type="entry name" value="GAF-like_dom_sf"/>
</dbReference>
<evidence type="ECO:0000256" key="1">
    <source>
        <dbReference type="ARBA" id="ARBA00023015"/>
    </source>
</evidence>
<keyword evidence="2" id="KW-0238">DNA-binding</keyword>
<sequence>MNLLAPSSSAAPAAVLASPIAERDLLGALEKGLRVIEAFDQDRPRLTISEVALRTGLSRAAVRRCLLTLVHLGYARQDERHFSLSPKVMRLGQSYMHSAKLPRAIQPQLQRIAMAMQEAGSVGVLDGDDVIAVAAVTAGRVVSSTLQPGTRVPAYCTANGRVLTAWLPEPEREAWLARQTMAARTVQTLTDRDRLREELARVRAQGHALVDQEFEPGLRTVAVPLRNRRGEVVASMNVSVHAARVSIPDLLDRCLPMLLQAQEQLKPLL</sequence>
<accession>A0ABX2G955</accession>
<keyword evidence="3" id="KW-0804">Transcription</keyword>
<evidence type="ECO:0000313" key="7">
    <source>
        <dbReference type="Proteomes" id="UP001516061"/>
    </source>
</evidence>
<name>A0ABX2G955_9BURK</name>
<dbReference type="Gene3D" id="3.30.450.40">
    <property type="match status" value="1"/>
</dbReference>
<dbReference type="InterPro" id="IPR012794">
    <property type="entry name" value="PcaR_PcaU"/>
</dbReference>
<dbReference type="NCBIfam" id="TIGR02431">
    <property type="entry name" value="pcaR_pcaU"/>
    <property type="match status" value="1"/>
</dbReference>
<feature type="domain" description="IclR-ED" evidence="5">
    <location>
        <begin position="87"/>
        <end position="269"/>
    </location>
</feature>
<dbReference type="SUPFAM" id="SSF46785">
    <property type="entry name" value="Winged helix' DNA-binding domain"/>
    <property type="match status" value="1"/>
</dbReference>
<evidence type="ECO:0000259" key="5">
    <source>
        <dbReference type="PROSITE" id="PS51078"/>
    </source>
</evidence>
<protein>
    <submittedName>
        <fullName evidence="6">IclR family pca regulon transcriptional regulator</fullName>
    </submittedName>
</protein>
<dbReference type="Pfam" id="PF01614">
    <property type="entry name" value="IclR_C"/>
    <property type="match status" value="1"/>
</dbReference>
<dbReference type="Proteomes" id="UP001516061">
    <property type="component" value="Unassembled WGS sequence"/>
</dbReference>
<proteinExistence type="predicted"/>
<dbReference type="PANTHER" id="PTHR30136:SF34">
    <property type="entry name" value="TRANSCRIPTIONAL REGULATOR"/>
    <property type="match status" value="1"/>
</dbReference>